<proteinExistence type="predicted"/>
<name>A0A0S7EXG4_9TELE</name>
<feature type="non-terminal residue" evidence="2">
    <location>
        <position position="103"/>
    </location>
</feature>
<dbReference type="EMBL" id="GBYX01474643">
    <property type="protein sequence ID" value="JAO07021.1"/>
    <property type="molecule type" value="Transcribed_RNA"/>
</dbReference>
<organism evidence="2">
    <name type="scientific">Poeciliopsis prolifica</name>
    <name type="common">blackstripe livebearer</name>
    <dbReference type="NCBI Taxonomy" id="188132"/>
    <lineage>
        <taxon>Eukaryota</taxon>
        <taxon>Metazoa</taxon>
        <taxon>Chordata</taxon>
        <taxon>Craniata</taxon>
        <taxon>Vertebrata</taxon>
        <taxon>Euteleostomi</taxon>
        <taxon>Actinopterygii</taxon>
        <taxon>Neopterygii</taxon>
        <taxon>Teleostei</taxon>
        <taxon>Neoteleostei</taxon>
        <taxon>Acanthomorphata</taxon>
        <taxon>Ovalentaria</taxon>
        <taxon>Atherinomorphae</taxon>
        <taxon>Cyprinodontiformes</taxon>
        <taxon>Poeciliidae</taxon>
        <taxon>Poeciliinae</taxon>
        <taxon>Poeciliopsis</taxon>
    </lineage>
</organism>
<evidence type="ECO:0000256" key="1">
    <source>
        <dbReference type="SAM" id="MobiDB-lite"/>
    </source>
</evidence>
<reference evidence="2" key="1">
    <citation type="submission" date="2014-12" db="EMBL/GenBank/DDBJ databases">
        <title>Parallel Evolution in Life History Adaptation Evident in the Tissue-Specific Poeciliopsis prolifica transcriptome.</title>
        <authorList>
            <person name="Jue N.K."/>
            <person name="Foley R.J."/>
            <person name="Obergfell C."/>
            <person name="Reznick D.N."/>
            <person name="O'Neill R.J."/>
            <person name="O'Neill M.J."/>
        </authorList>
    </citation>
    <scope>NUCLEOTIDE SEQUENCE</scope>
</reference>
<protein>
    <submittedName>
        <fullName evidence="2">PPUP7389</fullName>
    </submittedName>
</protein>
<dbReference type="AlphaFoldDB" id="A0A0S7EXG4"/>
<accession>A0A0S7EXG4</accession>
<gene>
    <name evidence="2" type="primary">PPUP7389</name>
</gene>
<sequence length="103" mass="10791">EAREQSVAEAASAEGNMASSGAGAVLTDVPNSPSPSMLKEKADEPLNQSEKQQGAEPAKEPQESAVHLEKEMKQCAGTRTLPGQEVVLDTPLSRTSPPLPSPR</sequence>
<feature type="region of interest" description="Disordered" evidence="1">
    <location>
        <begin position="1"/>
        <end position="103"/>
    </location>
</feature>
<evidence type="ECO:0000313" key="2">
    <source>
        <dbReference type="EMBL" id="JAO07021.1"/>
    </source>
</evidence>
<feature type="compositionally biased region" description="Basic and acidic residues" evidence="1">
    <location>
        <begin position="57"/>
        <end position="73"/>
    </location>
</feature>
<feature type="non-terminal residue" evidence="2">
    <location>
        <position position="1"/>
    </location>
</feature>